<accession>A0A843WN26</accession>
<evidence type="ECO:0000256" key="1">
    <source>
        <dbReference type="SAM" id="MobiDB-lite"/>
    </source>
</evidence>
<keyword evidence="3" id="KW-1185">Reference proteome</keyword>
<reference evidence="2" key="1">
    <citation type="submission" date="2017-07" db="EMBL/GenBank/DDBJ databases">
        <title>Taro Niue Genome Assembly and Annotation.</title>
        <authorList>
            <person name="Atibalentja N."/>
            <person name="Keating K."/>
            <person name="Fields C.J."/>
        </authorList>
    </citation>
    <scope>NUCLEOTIDE SEQUENCE</scope>
    <source>
        <strain evidence="2">Niue_2</strain>
        <tissue evidence="2">Leaf</tissue>
    </source>
</reference>
<comment type="caution">
    <text evidence="2">The sequence shown here is derived from an EMBL/GenBank/DDBJ whole genome shotgun (WGS) entry which is preliminary data.</text>
</comment>
<evidence type="ECO:0000313" key="2">
    <source>
        <dbReference type="EMBL" id="MQM07998.1"/>
    </source>
</evidence>
<dbReference type="Proteomes" id="UP000652761">
    <property type="component" value="Unassembled WGS sequence"/>
</dbReference>
<dbReference type="EMBL" id="NMUH01004008">
    <property type="protein sequence ID" value="MQM07998.1"/>
    <property type="molecule type" value="Genomic_DNA"/>
</dbReference>
<feature type="compositionally biased region" description="Polar residues" evidence="1">
    <location>
        <begin position="43"/>
        <end position="67"/>
    </location>
</feature>
<feature type="compositionally biased region" description="Basic residues" evidence="1">
    <location>
        <begin position="68"/>
        <end position="78"/>
    </location>
</feature>
<evidence type="ECO:0000313" key="3">
    <source>
        <dbReference type="Proteomes" id="UP000652761"/>
    </source>
</evidence>
<protein>
    <submittedName>
        <fullName evidence="2">Uncharacterized protein</fullName>
    </submittedName>
</protein>
<feature type="region of interest" description="Disordered" evidence="1">
    <location>
        <begin position="1"/>
        <end position="78"/>
    </location>
</feature>
<gene>
    <name evidence="2" type="ORF">Taro_040848</name>
</gene>
<sequence length="87" mass="9451">MVLLSSRTENNTTTTNQGRDTHTTPAETNEVRHKAEATLGTPVETTEQPSENDISPQARPPQTSTGSRAHKQNHPGPRIHCKVVTAV</sequence>
<dbReference type="AlphaFoldDB" id="A0A843WN26"/>
<proteinExistence type="predicted"/>
<organism evidence="2 3">
    <name type="scientific">Colocasia esculenta</name>
    <name type="common">Wild taro</name>
    <name type="synonym">Arum esculentum</name>
    <dbReference type="NCBI Taxonomy" id="4460"/>
    <lineage>
        <taxon>Eukaryota</taxon>
        <taxon>Viridiplantae</taxon>
        <taxon>Streptophyta</taxon>
        <taxon>Embryophyta</taxon>
        <taxon>Tracheophyta</taxon>
        <taxon>Spermatophyta</taxon>
        <taxon>Magnoliopsida</taxon>
        <taxon>Liliopsida</taxon>
        <taxon>Araceae</taxon>
        <taxon>Aroideae</taxon>
        <taxon>Colocasieae</taxon>
        <taxon>Colocasia</taxon>
    </lineage>
</organism>
<name>A0A843WN26_COLES</name>